<keyword evidence="7" id="KW-0406">Ion transport</keyword>
<feature type="transmembrane region" description="Helical" evidence="10">
    <location>
        <begin position="305"/>
        <end position="328"/>
    </location>
</feature>
<evidence type="ECO:0000313" key="11">
    <source>
        <dbReference type="EMBL" id="EAQ07086.1"/>
    </source>
</evidence>
<dbReference type="PIRSF" id="PIRSF006603">
    <property type="entry name" value="DinF"/>
    <property type="match status" value="1"/>
</dbReference>
<feature type="transmembrane region" description="Helical" evidence="10">
    <location>
        <begin position="139"/>
        <end position="159"/>
    </location>
</feature>
<comment type="subcellular location">
    <subcellularLocation>
        <location evidence="1">Cell inner membrane</location>
        <topology evidence="1">Multi-pass membrane protein</topology>
    </subcellularLocation>
</comment>
<evidence type="ECO:0000256" key="2">
    <source>
        <dbReference type="ARBA" id="ARBA00022448"/>
    </source>
</evidence>
<dbReference type="Pfam" id="PF01554">
    <property type="entry name" value="MatE"/>
    <property type="match status" value="2"/>
</dbReference>
<feature type="transmembrane region" description="Helical" evidence="10">
    <location>
        <begin position="365"/>
        <end position="383"/>
    </location>
</feature>
<dbReference type="EMBL" id="AAMS01000003">
    <property type="protein sequence ID" value="EAQ07086.1"/>
    <property type="molecule type" value="Genomic_DNA"/>
</dbReference>
<feature type="transmembrane region" description="Helical" evidence="10">
    <location>
        <begin position="217"/>
        <end position="240"/>
    </location>
</feature>
<dbReference type="GO" id="GO:0005886">
    <property type="term" value="C:plasma membrane"/>
    <property type="evidence" value="ECO:0007669"/>
    <property type="project" value="UniProtKB-SubCell"/>
</dbReference>
<gene>
    <name evidence="11" type="ORF">SKA53_01781</name>
</gene>
<dbReference type="RefSeq" id="WP_007204316.1">
    <property type="nucleotide sequence ID" value="NZ_CH672414.1"/>
</dbReference>
<accession>A3V3M9</accession>
<dbReference type="GO" id="GO:0042910">
    <property type="term" value="F:xenobiotic transmembrane transporter activity"/>
    <property type="evidence" value="ECO:0007669"/>
    <property type="project" value="InterPro"/>
</dbReference>
<protein>
    <recommendedName>
        <fullName evidence="9">Multidrug-efflux transporter</fullName>
    </recommendedName>
</protein>
<dbReference type="HOGENOM" id="CLU_012893_6_3_5"/>
<dbReference type="STRING" id="314232.SKA53_01781"/>
<feature type="transmembrane region" description="Helical" evidence="10">
    <location>
        <begin position="183"/>
        <end position="211"/>
    </location>
</feature>
<dbReference type="InterPro" id="IPR050222">
    <property type="entry name" value="MATE_MdtK"/>
</dbReference>
<dbReference type="InterPro" id="IPR048279">
    <property type="entry name" value="MdtK-like"/>
</dbReference>
<name>A3V3M9_9RHOB</name>
<reference evidence="11 12" key="1">
    <citation type="submission" date="2006-01" db="EMBL/GenBank/DDBJ databases">
        <authorList>
            <person name="Hagstrom A."/>
            <person name="Ferriera S."/>
            <person name="Johnson J."/>
            <person name="Kravitz S."/>
            <person name="Halpern A."/>
            <person name="Remington K."/>
            <person name="Beeson K."/>
            <person name="Tran B."/>
            <person name="Rogers Y.-H."/>
            <person name="Friedman R."/>
            <person name="Venter J.C."/>
        </authorList>
    </citation>
    <scope>NUCLEOTIDE SEQUENCE [LARGE SCALE GENOMIC DNA]</scope>
    <source>
        <strain evidence="11 12">SKA53</strain>
    </source>
</reference>
<evidence type="ECO:0000256" key="7">
    <source>
        <dbReference type="ARBA" id="ARBA00023065"/>
    </source>
</evidence>
<dbReference type="NCBIfam" id="TIGR00797">
    <property type="entry name" value="matE"/>
    <property type="match status" value="1"/>
</dbReference>
<evidence type="ECO:0000256" key="1">
    <source>
        <dbReference type="ARBA" id="ARBA00004429"/>
    </source>
</evidence>
<evidence type="ECO:0000256" key="6">
    <source>
        <dbReference type="ARBA" id="ARBA00022989"/>
    </source>
</evidence>
<keyword evidence="5 10" id="KW-0812">Transmembrane</keyword>
<feature type="transmembrane region" description="Helical" evidence="10">
    <location>
        <begin position="35"/>
        <end position="56"/>
    </location>
</feature>
<keyword evidence="8 10" id="KW-0472">Membrane</keyword>
<evidence type="ECO:0000256" key="3">
    <source>
        <dbReference type="ARBA" id="ARBA00022449"/>
    </source>
</evidence>
<dbReference type="GO" id="GO:0006811">
    <property type="term" value="P:monoatomic ion transport"/>
    <property type="evidence" value="ECO:0007669"/>
    <property type="project" value="UniProtKB-KW"/>
</dbReference>
<feature type="transmembrane region" description="Helical" evidence="10">
    <location>
        <begin position="76"/>
        <end position="94"/>
    </location>
</feature>
<dbReference type="InterPro" id="IPR002528">
    <property type="entry name" value="MATE_fam"/>
</dbReference>
<feature type="transmembrane region" description="Helical" evidence="10">
    <location>
        <begin position="261"/>
        <end position="285"/>
    </location>
</feature>
<dbReference type="PANTHER" id="PTHR43298:SF2">
    <property type="entry name" value="FMN_FAD EXPORTER YEEO-RELATED"/>
    <property type="match status" value="1"/>
</dbReference>
<organism evidence="11 12">
    <name type="scientific">Yoonia vestfoldensis SKA53</name>
    <dbReference type="NCBI Taxonomy" id="314232"/>
    <lineage>
        <taxon>Bacteria</taxon>
        <taxon>Pseudomonadati</taxon>
        <taxon>Pseudomonadota</taxon>
        <taxon>Alphaproteobacteria</taxon>
        <taxon>Rhodobacterales</taxon>
        <taxon>Paracoccaceae</taxon>
        <taxon>Yoonia</taxon>
    </lineage>
</organism>
<sequence length="398" mass="42958">MFFVVFIVGAGFAQAITPLVAAANEQNDQVQVRRVTRMGLWLSILYGVIVMLPFFWAEDILIAIGQAPIVAAEAHLYLQIVIWGMIPTLLVMALKSFLVALEHTAFILWATVGTAVLNGLVNYALIFGNWGAPELGIEGAAIASVMVNLLSVALLVGYIRRKLPRYELFRNFHRPDSEIMRRVYLLGWPIGLTSLAEGGLFSASAIMMGWIGPIELAAHGIAIQLASLTFMVHIGFSQAATVRAGRALGRRDEQGLRRGGITAIGLSAIYAAVTSAIFLLIPGLLVSVFIDPAEPDRLRLIEIGVLLVMIAGLFQLVDGLQVVVLGLLRGVQDTTVPMVMAAFSYWGVGLPASYLLAFHWGLGGVGIWLGLVLGLLVAAMLLMSRFWGRSVRITPAQG</sequence>
<feature type="transmembrane region" description="Helical" evidence="10">
    <location>
        <begin position="106"/>
        <end position="127"/>
    </location>
</feature>
<evidence type="ECO:0000256" key="8">
    <source>
        <dbReference type="ARBA" id="ARBA00023136"/>
    </source>
</evidence>
<feature type="transmembrane region" description="Helical" evidence="10">
    <location>
        <begin position="6"/>
        <end position="23"/>
    </location>
</feature>
<proteinExistence type="predicted"/>
<keyword evidence="3" id="KW-0050">Antiport</keyword>
<dbReference type="eggNOG" id="COG0534">
    <property type="taxonomic scope" value="Bacteria"/>
</dbReference>
<evidence type="ECO:0000256" key="9">
    <source>
        <dbReference type="ARBA" id="ARBA00031636"/>
    </source>
</evidence>
<feature type="transmembrane region" description="Helical" evidence="10">
    <location>
        <begin position="340"/>
        <end position="359"/>
    </location>
</feature>
<keyword evidence="6 10" id="KW-1133">Transmembrane helix</keyword>
<evidence type="ECO:0000256" key="4">
    <source>
        <dbReference type="ARBA" id="ARBA00022475"/>
    </source>
</evidence>
<evidence type="ECO:0000256" key="5">
    <source>
        <dbReference type="ARBA" id="ARBA00022692"/>
    </source>
</evidence>
<keyword evidence="12" id="KW-1185">Reference proteome</keyword>
<evidence type="ECO:0000313" key="12">
    <source>
        <dbReference type="Proteomes" id="UP000004507"/>
    </source>
</evidence>
<comment type="caution">
    <text evidence="11">The sequence shown here is derived from an EMBL/GenBank/DDBJ whole genome shotgun (WGS) entry which is preliminary data.</text>
</comment>
<dbReference type="AlphaFoldDB" id="A3V3M9"/>
<dbReference type="CDD" id="cd13131">
    <property type="entry name" value="MATE_NorM_like"/>
    <property type="match status" value="1"/>
</dbReference>
<dbReference type="GO" id="GO:0015297">
    <property type="term" value="F:antiporter activity"/>
    <property type="evidence" value="ECO:0007669"/>
    <property type="project" value="UniProtKB-KW"/>
</dbReference>
<dbReference type="PANTHER" id="PTHR43298">
    <property type="entry name" value="MULTIDRUG RESISTANCE PROTEIN NORM-RELATED"/>
    <property type="match status" value="1"/>
</dbReference>
<keyword evidence="2" id="KW-0813">Transport</keyword>
<evidence type="ECO:0000256" key="10">
    <source>
        <dbReference type="SAM" id="Phobius"/>
    </source>
</evidence>
<keyword evidence="4" id="KW-1003">Cell membrane</keyword>
<dbReference type="Proteomes" id="UP000004507">
    <property type="component" value="Unassembled WGS sequence"/>
</dbReference>